<feature type="transmembrane region" description="Helical" evidence="9">
    <location>
        <begin position="209"/>
        <end position="242"/>
    </location>
</feature>
<dbReference type="PANTHER" id="PTHR32502">
    <property type="entry name" value="N-ACETYLGALACTOSAMINE PERMEASE II COMPONENT-RELATED"/>
    <property type="match status" value="1"/>
</dbReference>
<evidence type="ECO:0000313" key="10">
    <source>
        <dbReference type="EMBL" id="MPW25624.1"/>
    </source>
</evidence>
<keyword evidence="6 9" id="KW-0812">Transmembrane</keyword>
<feature type="transmembrane region" description="Helical" evidence="9">
    <location>
        <begin position="99"/>
        <end position="121"/>
    </location>
</feature>
<dbReference type="PANTHER" id="PTHR32502:SF8">
    <property type="entry name" value="N-ACETYLGALACTOSAMINE PERMEASE IIC COMPONENT 1"/>
    <property type="match status" value="1"/>
</dbReference>
<proteinExistence type="predicted"/>
<accession>A0A6A7K877</accession>
<evidence type="ECO:0000256" key="2">
    <source>
        <dbReference type="ARBA" id="ARBA00022448"/>
    </source>
</evidence>
<dbReference type="RefSeq" id="WP_152803270.1">
    <property type="nucleotide sequence ID" value="NZ_WHNX01000009.1"/>
</dbReference>
<sequence>MNVFQAFLLGVIYFLGNSALIAGPVGYYTVYRPLVAGFLTGLVLGDPVTGTIVGATINLMYIGFIAAGGALPGDPCLAGVMGTALAITSNLQTEAAVALAIPIGLLGTLIWFGRLTISAFFAHKADQLAREGKSNKIWMMNVLAPQGFLFLICFTPVFIAALYGTSSVESLINYLGGNILHILIVIGGMMPALGIGLNLKAIYKGDARVFFFIGFLITAYFELSMITVGFLALCVAIVYMQLKEGSSLEWKM</sequence>
<feature type="transmembrane region" description="Helical" evidence="9">
    <location>
        <begin position="175"/>
        <end position="197"/>
    </location>
</feature>
<organism evidence="10 11">
    <name type="scientific">Alkalibaculum sporogenes</name>
    <dbReference type="NCBI Taxonomy" id="2655001"/>
    <lineage>
        <taxon>Bacteria</taxon>
        <taxon>Bacillati</taxon>
        <taxon>Bacillota</taxon>
        <taxon>Clostridia</taxon>
        <taxon>Eubacteriales</taxon>
        <taxon>Eubacteriaceae</taxon>
        <taxon>Alkalibaculum</taxon>
    </lineage>
</organism>
<evidence type="ECO:0000256" key="9">
    <source>
        <dbReference type="SAM" id="Phobius"/>
    </source>
</evidence>
<gene>
    <name evidence="10" type="ORF">GC105_07460</name>
</gene>
<feature type="transmembrane region" description="Helical" evidence="9">
    <location>
        <begin position="64"/>
        <end position="87"/>
    </location>
</feature>
<evidence type="ECO:0000256" key="8">
    <source>
        <dbReference type="ARBA" id="ARBA00023136"/>
    </source>
</evidence>
<dbReference type="PROSITE" id="PS51106">
    <property type="entry name" value="PTS_EIIC_TYPE_4"/>
    <property type="match status" value="1"/>
</dbReference>
<dbReference type="AlphaFoldDB" id="A0A6A7K877"/>
<evidence type="ECO:0000256" key="1">
    <source>
        <dbReference type="ARBA" id="ARBA00004651"/>
    </source>
</evidence>
<keyword evidence="7 9" id="KW-1133">Transmembrane helix</keyword>
<dbReference type="InterPro" id="IPR050303">
    <property type="entry name" value="GatZ_KbaZ_carbometab"/>
</dbReference>
<comment type="caution">
    <text evidence="10">The sequence shown here is derived from an EMBL/GenBank/DDBJ whole genome shotgun (WGS) entry which is preliminary data.</text>
</comment>
<evidence type="ECO:0000256" key="6">
    <source>
        <dbReference type="ARBA" id="ARBA00022692"/>
    </source>
</evidence>
<dbReference type="InterPro" id="IPR004700">
    <property type="entry name" value="PTS_IIC_man"/>
</dbReference>
<evidence type="ECO:0000313" key="11">
    <source>
        <dbReference type="Proteomes" id="UP000440004"/>
    </source>
</evidence>
<evidence type="ECO:0000256" key="7">
    <source>
        <dbReference type="ARBA" id="ARBA00022989"/>
    </source>
</evidence>
<dbReference type="GO" id="GO:0005886">
    <property type="term" value="C:plasma membrane"/>
    <property type="evidence" value="ECO:0007669"/>
    <property type="project" value="UniProtKB-SubCell"/>
</dbReference>
<dbReference type="Proteomes" id="UP000440004">
    <property type="component" value="Unassembled WGS sequence"/>
</dbReference>
<comment type="subcellular location">
    <subcellularLocation>
        <location evidence="1">Cell membrane</location>
        <topology evidence="1">Multi-pass membrane protein</topology>
    </subcellularLocation>
</comment>
<keyword evidence="3" id="KW-1003">Cell membrane</keyword>
<dbReference type="Pfam" id="PF03609">
    <property type="entry name" value="EII-Sor"/>
    <property type="match status" value="1"/>
</dbReference>
<keyword evidence="11" id="KW-1185">Reference proteome</keyword>
<evidence type="ECO:0000256" key="4">
    <source>
        <dbReference type="ARBA" id="ARBA00022597"/>
    </source>
</evidence>
<name>A0A6A7K877_9FIRM</name>
<evidence type="ECO:0000256" key="3">
    <source>
        <dbReference type="ARBA" id="ARBA00022475"/>
    </source>
</evidence>
<feature type="transmembrane region" description="Helical" evidence="9">
    <location>
        <begin position="34"/>
        <end position="57"/>
    </location>
</feature>
<evidence type="ECO:0000256" key="5">
    <source>
        <dbReference type="ARBA" id="ARBA00022683"/>
    </source>
</evidence>
<protein>
    <submittedName>
        <fullName evidence="10">PTS sugar transporter subunit IIC</fullName>
    </submittedName>
</protein>
<dbReference type="GO" id="GO:0009401">
    <property type="term" value="P:phosphoenolpyruvate-dependent sugar phosphotransferase system"/>
    <property type="evidence" value="ECO:0007669"/>
    <property type="project" value="UniProtKB-KW"/>
</dbReference>
<keyword evidence="2" id="KW-0813">Transport</keyword>
<keyword evidence="8 9" id="KW-0472">Membrane</keyword>
<feature type="transmembrane region" description="Helical" evidence="9">
    <location>
        <begin position="7"/>
        <end position="28"/>
    </location>
</feature>
<keyword evidence="4 10" id="KW-0762">Sugar transport</keyword>
<feature type="transmembrane region" description="Helical" evidence="9">
    <location>
        <begin position="142"/>
        <end position="163"/>
    </location>
</feature>
<keyword evidence="5" id="KW-0598">Phosphotransferase system</keyword>
<dbReference type="EMBL" id="WHNX01000009">
    <property type="protein sequence ID" value="MPW25624.1"/>
    <property type="molecule type" value="Genomic_DNA"/>
</dbReference>
<reference evidence="10 11" key="1">
    <citation type="submission" date="2019-10" db="EMBL/GenBank/DDBJ databases">
        <title>Alkalibaculum tamaniensis sp.nov., a new alkaliphilic acetogen, isolated on methoxylated aromatics from a mud volcano.</title>
        <authorList>
            <person name="Khomyakova M.A."/>
            <person name="Merkel A.Y."/>
            <person name="Bonch-Osmolovskaya E.A."/>
            <person name="Slobodkin A.I."/>
        </authorList>
    </citation>
    <scope>NUCLEOTIDE SEQUENCE [LARGE SCALE GENOMIC DNA]</scope>
    <source>
        <strain evidence="10 11">M08DMB</strain>
    </source>
</reference>